<dbReference type="EMBL" id="GDID01006842">
    <property type="protein sequence ID" value="JAP89764.1"/>
    <property type="molecule type" value="Transcribed_RNA"/>
</dbReference>
<keyword evidence="1" id="KW-0175">Coiled coil</keyword>
<accession>A0A146K1Q4</accession>
<feature type="coiled-coil region" evidence="1">
    <location>
        <begin position="196"/>
        <end position="249"/>
    </location>
</feature>
<evidence type="ECO:0000256" key="1">
    <source>
        <dbReference type="SAM" id="Coils"/>
    </source>
</evidence>
<feature type="coiled-coil region" evidence="1">
    <location>
        <begin position="119"/>
        <end position="160"/>
    </location>
</feature>
<sequence>MKAQDKIMQQRYMNEENVKLKTYIDQLESMNDEQCQQLRLQQDEIKQNAERIELLQNRIDVAQQEKESLVAENSQLVTQKHSLVIKTNRYQFVINELKTIKSVQNQRTSNKLQETAVKQIELTKQNAKLKTQLEELASTNKNLKSTLETQSKELINTKSQMKQMLQTHNYTKREAVMLKSDNDYLANEKQKLHQKAEIYKFQVNELKMQLAELQQDPMMIKIRQLTESIQALNKKNSKLEEELKIKESMISQAELCIQSNIEKENFNRKSIENDCFTEGISKINMANNIEQQQNNEGHLQISIELKPSELYKDELKQQKNQIKSPMNSAAAASKISFSQNIFNNQIEQIAILKQKVDSDTAKKQKLMHKIDELEREIKIFEAVLLNYIKLVENAFKGKLKNDRELYKEMIQVAQSGKQKLRYCVQLALEQAKFVEAK</sequence>
<organism evidence="2">
    <name type="scientific">Trepomonas sp. PC1</name>
    <dbReference type="NCBI Taxonomy" id="1076344"/>
    <lineage>
        <taxon>Eukaryota</taxon>
        <taxon>Metamonada</taxon>
        <taxon>Diplomonadida</taxon>
        <taxon>Hexamitidae</taxon>
        <taxon>Hexamitinae</taxon>
        <taxon>Trepomonas</taxon>
    </lineage>
</organism>
<gene>
    <name evidence="2" type="ORF">TPC1_30741</name>
</gene>
<reference evidence="2" key="1">
    <citation type="submission" date="2015-07" db="EMBL/GenBank/DDBJ databases">
        <title>Adaptation to a free-living lifestyle via gene acquisitions in the diplomonad Trepomonas sp. PC1.</title>
        <authorList>
            <person name="Xu F."/>
            <person name="Jerlstrom-Hultqvist J."/>
            <person name="Kolisko M."/>
            <person name="Simpson A.G.B."/>
            <person name="Roger A.J."/>
            <person name="Svard S.G."/>
            <person name="Andersson J.O."/>
        </authorList>
    </citation>
    <scope>NUCLEOTIDE SEQUENCE</scope>
    <source>
        <strain evidence="2">PC1</strain>
    </source>
</reference>
<dbReference type="AlphaFoldDB" id="A0A146K1Q4"/>
<proteinExistence type="predicted"/>
<protein>
    <submittedName>
        <fullName evidence="2">Uncharacterized protein</fullName>
    </submittedName>
</protein>
<feature type="coiled-coil region" evidence="1">
    <location>
        <begin position="13"/>
        <end position="79"/>
    </location>
</feature>
<evidence type="ECO:0000313" key="2">
    <source>
        <dbReference type="EMBL" id="JAP89764.1"/>
    </source>
</evidence>
<name>A0A146K1Q4_9EUKA</name>
<feature type="coiled-coil region" evidence="1">
    <location>
        <begin position="356"/>
        <end position="390"/>
    </location>
</feature>